<sequence length="349" mass="37445">MGEEPSTSQPTTSQPAGPATAQDDGMISINLTSLEDETRCSVCLGVIKGARLVAGCMHRFCGDCIEKWLRIGKENACPACRAPMQSRRDCKIDKRWDQLLTVLYGDIGDYEDKLFDPDDEALEQAKRVAPVLLPSGEEFFGPESSAAGASPSVPASKQSGMSQPSSSLQRKRSSDSTGQVQSSRPSKRPRPRSSSALRPASAAAQAVVPVEAPMSDEEAQQLAATFAAQAAAALQQRQQQFPARLIVELRPKPGDAVEPMQNCFLQCTATTTVQQLQKAIAQASGGQVQEGSIALRIANQTAGPSPPLRSWELVAGLLSRLKNCQEDLVLLYQLPRSRSATPGRERTPS</sequence>
<organism evidence="7 8">
    <name type="scientific">[Myrmecia] bisecta</name>
    <dbReference type="NCBI Taxonomy" id="41462"/>
    <lineage>
        <taxon>Eukaryota</taxon>
        <taxon>Viridiplantae</taxon>
        <taxon>Chlorophyta</taxon>
        <taxon>core chlorophytes</taxon>
        <taxon>Trebouxiophyceae</taxon>
        <taxon>Trebouxiales</taxon>
        <taxon>Trebouxiaceae</taxon>
        <taxon>Myrmecia</taxon>
    </lineage>
</organism>
<dbReference type="Proteomes" id="UP001489004">
    <property type="component" value="Unassembled WGS sequence"/>
</dbReference>
<dbReference type="Pfam" id="PF13923">
    <property type="entry name" value="zf-C3HC4_2"/>
    <property type="match status" value="1"/>
</dbReference>
<keyword evidence="2 4" id="KW-0863">Zinc-finger</keyword>
<name>A0AAW1PTL4_9CHLO</name>
<dbReference type="PROSITE" id="PS50089">
    <property type="entry name" value="ZF_RING_2"/>
    <property type="match status" value="1"/>
</dbReference>
<accession>A0AAW1PTL4</accession>
<evidence type="ECO:0000256" key="1">
    <source>
        <dbReference type="ARBA" id="ARBA00022723"/>
    </source>
</evidence>
<feature type="domain" description="RING-type" evidence="6">
    <location>
        <begin position="40"/>
        <end position="81"/>
    </location>
</feature>
<evidence type="ECO:0000256" key="4">
    <source>
        <dbReference type="PROSITE-ProRule" id="PRU00175"/>
    </source>
</evidence>
<evidence type="ECO:0000259" key="6">
    <source>
        <dbReference type="PROSITE" id="PS50089"/>
    </source>
</evidence>
<dbReference type="PANTHER" id="PTHR46537">
    <property type="entry name" value="OS11G0578200 PROTEIN"/>
    <property type="match status" value="1"/>
</dbReference>
<keyword evidence="3" id="KW-0862">Zinc</keyword>
<dbReference type="AlphaFoldDB" id="A0AAW1PTL4"/>
<dbReference type="PANTHER" id="PTHR46537:SF3">
    <property type="entry name" value="E3 UBIQUITIN-PROTEIN LIGASE RING1A"/>
    <property type="match status" value="1"/>
</dbReference>
<evidence type="ECO:0000256" key="5">
    <source>
        <dbReference type="SAM" id="MobiDB-lite"/>
    </source>
</evidence>
<keyword evidence="1" id="KW-0479">Metal-binding</keyword>
<dbReference type="Gene3D" id="3.30.40.10">
    <property type="entry name" value="Zinc/RING finger domain, C3HC4 (zinc finger)"/>
    <property type="match status" value="1"/>
</dbReference>
<keyword evidence="8" id="KW-1185">Reference proteome</keyword>
<dbReference type="PROSITE" id="PS00518">
    <property type="entry name" value="ZF_RING_1"/>
    <property type="match status" value="1"/>
</dbReference>
<feature type="compositionally biased region" description="Low complexity" evidence="5">
    <location>
        <begin position="175"/>
        <end position="184"/>
    </location>
</feature>
<dbReference type="SMART" id="SM00184">
    <property type="entry name" value="RING"/>
    <property type="match status" value="1"/>
</dbReference>
<evidence type="ECO:0000313" key="7">
    <source>
        <dbReference type="EMBL" id="KAK9813090.1"/>
    </source>
</evidence>
<dbReference type="InterPro" id="IPR044592">
    <property type="entry name" value="RING1A/B"/>
</dbReference>
<feature type="compositionally biased region" description="Low complexity" evidence="5">
    <location>
        <begin position="142"/>
        <end position="168"/>
    </location>
</feature>
<feature type="region of interest" description="Disordered" evidence="5">
    <location>
        <begin position="1"/>
        <end position="24"/>
    </location>
</feature>
<dbReference type="InterPro" id="IPR001841">
    <property type="entry name" value="Znf_RING"/>
</dbReference>
<proteinExistence type="predicted"/>
<feature type="compositionally biased region" description="Polar residues" evidence="5">
    <location>
        <begin position="1"/>
        <end position="15"/>
    </location>
</feature>
<dbReference type="GO" id="GO:0008270">
    <property type="term" value="F:zinc ion binding"/>
    <property type="evidence" value="ECO:0007669"/>
    <property type="project" value="UniProtKB-KW"/>
</dbReference>
<protein>
    <recommendedName>
        <fullName evidence="6">RING-type domain-containing protein</fullName>
    </recommendedName>
</protein>
<evidence type="ECO:0000256" key="2">
    <source>
        <dbReference type="ARBA" id="ARBA00022771"/>
    </source>
</evidence>
<feature type="region of interest" description="Disordered" evidence="5">
    <location>
        <begin position="140"/>
        <end position="204"/>
    </location>
</feature>
<dbReference type="EMBL" id="JALJOR010000008">
    <property type="protein sequence ID" value="KAK9813090.1"/>
    <property type="molecule type" value="Genomic_DNA"/>
</dbReference>
<gene>
    <name evidence="7" type="ORF">WJX72_008817</name>
</gene>
<evidence type="ECO:0000313" key="8">
    <source>
        <dbReference type="Proteomes" id="UP001489004"/>
    </source>
</evidence>
<reference evidence="7 8" key="1">
    <citation type="journal article" date="2024" name="Nat. Commun.">
        <title>Phylogenomics reveals the evolutionary origins of lichenization in chlorophyte algae.</title>
        <authorList>
            <person name="Puginier C."/>
            <person name="Libourel C."/>
            <person name="Otte J."/>
            <person name="Skaloud P."/>
            <person name="Haon M."/>
            <person name="Grisel S."/>
            <person name="Petersen M."/>
            <person name="Berrin J.G."/>
            <person name="Delaux P.M."/>
            <person name="Dal Grande F."/>
            <person name="Keller J."/>
        </authorList>
    </citation>
    <scope>NUCLEOTIDE SEQUENCE [LARGE SCALE GENOMIC DNA]</scope>
    <source>
        <strain evidence="7 8">SAG 2043</strain>
    </source>
</reference>
<feature type="compositionally biased region" description="Low complexity" evidence="5">
    <location>
        <begin position="192"/>
        <end position="204"/>
    </location>
</feature>
<comment type="caution">
    <text evidence="7">The sequence shown here is derived from an EMBL/GenBank/DDBJ whole genome shotgun (WGS) entry which is preliminary data.</text>
</comment>
<dbReference type="InterPro" id="IPR017907">
    <property type="entry name" value="Znf_RING_CS"/>
</dbReference>
<evidence type="ECO:0000256" key="3">
    <source>
        <dbReference type="ARBA" id="ARBA00022833"/>
    </source>
</evidence>
<dbReference type="InterPro" id="IPR013083">
    <property type="entry name" value="Znf_RING/FYVE/PHD"/>
</dbReference>
<dbReference type="SUPFAM" id="SSF57850">
    <property type="entry name" value="RING/U-box"/>
    <property type="match status" value="1"/>
</dbReference>